<feature type="transmembrane region" description="Helical" evidence="6">
    <location>
        <begin position="151"/>
        <end position="170"/>
    </location>
</feature>
<evidence type="ECO:0000256" key="6">
    <source>
        <dbReference type="SAM" id="Phobius"/>
    </source>
</evidence>
<accession>A0A381S7Z4</accession>
<feature type="transmembrane region" description="Helical" evidence="6">
    <location>
        <begin position="121"/>
        <end position="139"/>
    </location>
</feature>
<reference evidence="7" key="1">
    <citation type="submission" date="2018-05" db="EMBL/GenBank/DDBJ databases">
        <authorList>
            <person name="Lanie J.A."/>
            <person name="Ng W.-L."/>
            <person name="Kazmierczak K.M."/>
            <person name="Andrzejewski T.M."/>
            <person name="Davidsen T.M."/>
            <person name="Wayne K.J."/>
            <person name="Tettelin H."/>
            <person name="Glass J.I."/>
            <person name="Rusch D."/>
            <person name="Podicherti R."/>
            <person name="Tsui H.-C.T."/>
            <person name="Winkler M.E."/>
        </authorList>
    </citation>
    <scope>NUCLEOTIDE SEQUENCE</scope>
</reference>
<feature type="transmembrane region" description="Helical" evidence="6">
    <location>
        <begin position="264"/>
        <end position="285"/>
    </location>
</feature>
<comment type="subcellular location">
    <subcellularLocation>
        <location evidence="1">Cell membrane</location>
        <topology evidence="1">Multi-pass membrane protein</topology>
    </subcellularLocation>
</comment>
<dbReference type="PANTHER" id="PTHR30250:SF11">
    <property type="entry name" value="O-ANTIGEN TRANSPORTER-RELATED"/>
    <property type="match status" value="1"/>
</dbReference>
<feature type="transmembrane region" description="Helical" evidence="6">
    <location>
        <begin position="434"/>
        <end position="452"/>
    </location>
</feature>
<keyword evidence="3 6" id="KW-0812">Transmembrane</keyword>
<feature type="transmembrane region" description="Helical" evidence="6">
    <location>
        <begin position="50"/>
        <end position="70"/>
    </location>
</feature>
<dbReference type="EMBL" id="UINC01002773">
    <property type="protein sequence ID" value="SVA00166.1"/>
    <property type="molecule type" value="Genomic_DNA"/>
</dbReference>
<dbReference type="AlphaFoldDB" id="A0A381S7Z4"/>
<feature type="transmembrane region" description="Helical" evidence="6">
    <location>
        <begin position="82"/>
        <end position="101"/>
    </location>
</feature>
<dbReference type="InterPro" id="IPR050833">
    <property type="entry name" value="Poly_Biosynth_Transport"/>
</dbReference>
<name>A0A381S7Z4_9ZZZZ</name>
<evidence type="ECO:0000313" key="7">
    <source>
        <dbReference type="EMBL" id="SVA00166.1"/>
    </source>
</evidence>
<evidence type="ECO:0000256" key="4">
    <source>
        <dbReference type="ARBA" id="ARBA00022989"/>
    </source>
</evidence>
<evidence type="ECO:0000256" key="3">
    <source>
        <dbReference type="ARBA" id="ARBA00022692"/>
    </source>
</evidence>
<dbReference type="InterPro" id="IPR002797">
    <property type="entry name" value="Polysacc_synth"/>
</dbReference>
<protein>
    <submittedName>
        <fullName evidence="7">Uncharacterized protein</fullName>
    </submittedName>
</protein>
<dbReference type="GO" id="GO:0005886">
    <property type="term" value="C:plasma membrane"/>
    <property type="evidence" value="ECO:0007669"/>
    <property type="project" value="UniProtKB-SubCell"/>
</dbReference>
<keyword evidence="4 6" id="KW-1133">Transmembrane helix</keyword>
<gene>
    <name evidence="7" type="ORF">METZ01_LOCUS53020</name>
</gene>
<evidence type="ECO:0000256" key="1">
    <source>
        <dbReference type="ARBA" id="ARBA00004651"/>
    </source>
</evidence>
<dbReference type="Pfam" id="PF01943">
    <property type="entry name" value="Polysacc_synt"/>
    <property type="match status" value="1"/>
</dbReference>
<feature type="transmembrane region" description="Helical" evidence="6">
    <location>
        <begin position="306"/>
        <end position="327"/>
    </location>
</feature>
<feature type="transmembrane region" description="Helical" evidence="6">
    <location>
        <begin position="190"/>
        <end position="215"/>
    </location>
</feature>
<feature type="transmembrane region" description="Helical" evidence="6">
    <location>
        <begin position="347"/>
        <end position="364"/>
    </location>
</feature>
<feature type="transmembrane region" description="Helical" evidence="6">
    <location>
        <begin position="401"/>
        <end position="422"/>
    </location>
</feature>
<dbReference type="PANTHER" id="PTHR30250">
    <property type="entry name" value="PST FAMILY PREDICTED COLANIC ACID TRANSPORTER"/>
    <property type="match status" value="1"/>
</dbReference>
<sequence length="490" mass="56007">MKKLIQLFRQTFIYGIATVFPRIISVLLVRLHTDKQILENVSDYGNLSLIFSYIILFNVILSYGLETSFFRFFNKESNKKEVLSTSSISIVFTTILFYAIASIFKVEISEFTGIETQYLNLVLWILILDALVVIPFAYLRAKGQAIKYSIIKIANVIVYFSLNIFLLIFLKKIAVNNNLFTDIYTPNYEINYIFISNLIASATSLILLAPFYFKINYRVNFVLLKKMLIYAFPVLISGLAYSINETFDKILLDFILPDSIAKSQIGMYAACYKLALFMTLFSTAYKLGIEPFFFKEAHEKSPQKTYALILEIFVILGSSLLLLVIVFADLLKVVFIGDPEYWEAMKIVPVILLANFCLGIYQNLSVWYKITDKTKFGAYISVIGATFTLALNIILIPYYGYVGSAIATLVAYASMAVISYVLGRKHYPIPYKTAKIGFYIIFSIALSTISFYFFRGNFYIGIACLILFYTTILLFEKSNIRLLLRGFNEN</sequence>
<feature type="transmembrane region" description="Helical" evidence="6">
    <location>
        <begin position="227"/>
        <end position="244"/>
    </location>
</feature>
<feature type="transmembrane region" description="Helical" evidence="6">
    <location>
        <begin position="376"/>
        <end position="395"/>
    </location>
</feature>
<keyword evidence="2" id="KW-1003">Cell membrane</keyword>
<evidence type="ECO:0000256" key="2">
    <source>
        <dbReference type="ARBA" id="ARBA00022475"/>
    </source>
</evidence>
<proteinExistence type="predicted"/>
<evidence type="ECO:0000256" key="5">
    <source>
        <dbReference type="ARBA" id="ARBA00023136"/>
    </source>
</evidence>
<organism evidence="7">
    <name type="scientific">marine metagenome</name>
    <dbReference type="NCBI Taxonomy" id="408172"/>
    <lineage>
        <taxon>unclassified sequences</taxon>
        <taxon>metagenomes</taxon>
        <taxon>ecological metagenomes</taxon>
    </lineage>
</organism>
<feature type="transmembrane region" description="Helical" evidence="6">
    <location>
        <begin position="458"/>
        <end position="475"/>
    </location>
</feature>
<feature type="transmembrane region" description="Helical" evidence="6">
    <location>
        <begin position="12"/>
        <end position="30"/>
    </location>
</feature>
<keyword evidence="5 6" id="KW-0472">Membrane</keyword>